<sequence length="76" mass="8650">MRQFILVILIVTISSGAMMNSVVKSSLRRDPLQKPSMHVDHPPGLDFLGSIKFHTKPPPNRDEDKLLQCKLIYNVH</sequence>
<dbReference type="Proteomes" id="UP000502721">
    <property type="component" value="Segment"/>
</dbReference>
<dbReference type="KEGG" id="vg:65101854"/>
<protein>
    <submittedName>
        <fullName evidence="1">Cyun34</fullName>
    </submittedName>
</protein>
<keyword evidence="2" id="KW-1185">Reference proteome</keyword>
<proteinExistence type="predicted"/>
<reference evidence="1" key="1">
    <citation type="submission" date="2018-05" db="EMBL/GenBank/DDBJ databases">
        <title>Genome sequence and analysis of Cyclophragma undans nucleopolyhedrovirus: a distinct group I alphabaculovirus.</title>
        <authorList>
            <person name="Zhu Z."/>
            <person name="Yin F."/>
            <person name="Liu X."/>
            <person name="Hou D."/>
            <person name="Wang J."/>
            <person name="Zhang L."/>
            <person name="Arif B."/>
            <person name="Wang H."/>
            <person name="Deng F."/>
            <person name="Hu Z."/>
        </authorList>
    </citation>
    <scope>NUCLEOTIDE SEQUENCE [LARGE SCALE GENOMIC DNA]</scope>
    <source>
        <strain evidence="1">Whiov</strain>
    </source>
</reference>
<name>A0A288QYM4_9ABAC</name>
<evidence type="ECO:0000313" key="1">
    <source>
        <dbReference type="EMBL" id="AOT85504.1"/>
    </source>
</evidence>
<dbReference type="GeneID" id="65101854"/>
<dbReference type="RefSeq" id="YP_010086636.1">
    <property type="nucleotide sequence ID" value="NC_055467.1"/>
</dbReference>
<evidence type="ECO:0000313" key="2">
    <source>
        <dbReference type="Proteomes" id="UP000502721"/>
    </source>
</evidence>
<dbReference type="EMBL" id="KT957089">
    <property type="protein sequence ID" value="AOT85504.1"/>
    <property type="molecule type" value="Genomic_DNA"/>
</dbReference>
<accession>A0A288QYM4</accession>
<organism evidence="1 2">
    <name type="scientific">Cyclophragma undans nucleopolyhedrovirus</name>
    <dbReference type="NCBI Taxonomy" id="1906244"/>
    <lineage>
        <taxon>Viruses</taxon>
        <taxon>Viruses incertae sedis</taxon>
        <taxon>Naldaviricetes</taxon>
        <taxon>Lefavirales</taxon>
        <taxon>Baculoviridae</taxon>
        <taxon>Alphabaculovirus</taxon>
        <taxon>Alphabaculovirus cycundantis</taxon>
    </lineage>
</organism>